<organism evidence="2 3">
    <name type="scientific">Mycobacterium phage Barnyard</name>
    <dbReference type="NCBI Taxonomy" id="205880"/>
    <lineage>
        <taxon>Viruses</taxon>
        <taxon>Duplodnaviria</taxon>
        <taxon>Heunggongvirae</taxon>
        <taxon>Uroviricota</taxon>
        <taxon>Caudoviricetes</taxon>
        <taxon>Barnyardvirus</taxon>
        <taxon>Barnyardvirus barnyard</taxon>
    </lineage>
</organism>
<dbReference type="RefSeq" id="NP_818601.1">
    <property type="nucleotide sequence ID" value="NC_004689.1"/>
</dbReference>
<dbReference type="KEGG" id="vg:1260215"/>
<reference evidence="2 3" key="1">
    <citation type="journal article" date="2003" name="Cell">
        <title>Origins of highly mosaic mycobacteriophage genomes.</title>
        <authorList>
            <person name="Pedulla M.L."/>
            <person name="Ford M.E."/>
            <person name="Houtz J.M."/>
            <person name="Karthikeyan T."/>
            <person name="Wadsworth C."/>
            <person name="Lewis J.A."/>
            <person name="Jacobs-Sera D."/>
            <person name="Falbo J."/>
            <person name="Gross J."/>
            <person name="Pannunzio N.R."/>
            <person name="Brucker W."/>
            <person name="Kumar V."/>
            <person name="Kandasamy J."/>
            <person name="Keenan L."/>
            <person name="Bardarov S."/>
            <person name="Kriakov J."/>
            <person name="Lawrence J.G."/>
            <person name="Jacobs W.R. Jr."/>
            <person name="Hendrix R.W."/>
            <person name="Hatfull G.F."/>
        </authorList>
    </citation>
    <scope>NUCLEOTIDE SEQUENCE</scope>
</reference>
<dbReference type="OrthoDB" id="28496at10239"/>
<evidence type="ECO:0000313" key="3">
    <source>
        <dbReference type="Proteomes" id="UP000000731"/>
    </source>
</evidence>
<protein>
    <submittedName>
        <fullName evidence="2">Uncharacterized protein</fullName>
    </submittedName>
</protein>
<feature type="region of interest" description="Disordered" evidence="1">
    <location>
        <begin position="92"/>
        <end position="112"/>
    </location>
</feature>
<dbReference type="Proteomes" id="UP000000731">
    <property type="component" value="Segment"/>
</dbReference>
<gene>
    <name evidence="2" type="primary">63</name>
    <name evidence="2" type="ORF">PBI_BARNYARD_63</name>
</gene>
<evidence type="ECO:0000256" key="1">
    <source>
        <dbReference type="SAM" id="MobiDB-lite"/>
    </source>
</evidence>
<keyword evidence="3" id="KW-1185">Reference proteome</keyword>
<sequence length="112" mass="12780">MTRRIGFEPVPDFTDEELVQFLQKTITNDTDHLEEVLIDLLGTVEETRANGQNVEFAYAKLMNWLTGLPKPVRIHLCAAALWKLHGQENAEIRPLHHEETDTGHGPQIERPS</sequence>
<proteinExistence type="predicted"/>
<feature type="compositionally biased region" description="Basic and acidic residues" evidence="1">
    <location>
        <begin position="92"/>
        <end position="102"/>
    </location>
</feature>
<accession>Q856A9</accession>
<dbReference type="EMBL" id="AY129339">
    <property type="protein sequence ID" value="AAN02117.1"/>
    <property type="molecule type" value="Genomic_DNA"/>
</dbReference>
<name>Q856A9_9CAUD</name>
<evidence type="ECO:0000313" key="2">
    <source>
        <dbReference type="EMBL" id="AAN02117.1"/>
    </source>
</evidence>